<gene>
    <name evidence="3" type="ORF">PR048_012071</name>
</gene>
<evidence type="ECO:0000313" key="3">
    <source>
        <dbReference type="EMBL" id="KAJ8885865.1"/>
    </source>
</evidence>
<reference evidence="3 4" key="1">
    <citation type="submission" date="2023-02" db="EMBL/GenBank/DDBJ databases">
        <title>LHISI_Scaffold_Assembly.</title>
        <authorList>
            <person name="Stuart O.P."/>
            <person name="Cleave R."/>
            <person name="Magrath M.J.L."/>
            <person name="Mikheyev A.S."/>
        </authorList>
    </citation>
    <scope>NUCLEOTIDE SEQUENCE [LARGE SCALE GENOMIC DNA]</scope>
    <source>
        <strain evidence="3">Daus_M_001</strain>
        <tissue evidence="3">Leg muscle</tissue>
    </source>
</reference>
<accession>A0ABQ9HNW1</accession>
<dbReference type="Pfam" id="PF03184">
    <property type="entry name" value="DDE_1"/>
    <property type="match status" value="1"/>
</dbReference>
<sequence>MIVKKKPCIYKNNSSSRMINAVFQVWLFNLNARMGVLNRKIIMFLDKCSSHKLPDTHRLANVKRFYKLVSFLLREMSCKNHISSLKWNILQAMHWICQAWNSISSTTIKNASRKQGFLFHGKQILLVRMFQKSQKISTTLNCREVSFEDFVVCDKALAICSSSEDQSGTSNTTSTVEKGTTQEPEDDKSTPGTEDKHEQLPGIAEVNSALKPLENHQILSDDAEENMAIFNQLVGAVQAELRKKCMQ</sequence>
<keyword evidence="4" id="KW-1185">Reference proteome</keyword>
<evidence type="ECO:0000259" key="2">
    <source>
        <dbReference type="Pfam" id="PF03184"/>
    </source>
</evidence>
<feature type="region of interest" description="Disordered" evidence="1">
    <location>
        <begin position="163"/>
        <end position="199"/>
    </location>
</feature>
<dbReference type="InterPro" id="IPR004875">
    <property type="entry name" value="DDE_SF_endonuclease_dom"/>
</dbReference>
<name>A0ABQ9HNW1_9NEOP</name>
<feature type="compositionally biased region" description="Polar residues" evidence="1">
    <location>
        <begin position="163"/>
        <end position="182"/>
    </location>
</feature>
<feature type="compositionally biased region" description="Basic and acidic residues" evidence="1">
    <location>
        <begin position="187"/>
        <end position="199"/>
    </location>
</feature>
<dbReference type="EMBL" id="JARBHB010000004">
    <property type="protein sequence ID" value="KAJ8885865.1"/>
    <property type="molecule type" value="Genomic_DNA"/>
</dbReference>
<dbReference type="Proteomes" id="UP001159363">
    <property type="component" value="Chromosome X"/>
</dbReference>
<organism evidence="3 4">
    <name type="scientific">Dryococelus australis</name>
    <dbReference type="NCBI Taxonomy" id="614101"/>
    <lineage>
        <taxon>Eukaryota</taxon>
        <taxon>Metazoa</taxon>
        <taxon>Ecdysozoa</taxon>
        <taxon>Arthropoda</taxon>
        <taxon>Hexapoda</taxon>
        <taxon>Insecta</taxon>
        <taxon>Pterygota</taxon>
        <taxon>Neoptera</taxon>
        <taxon>Polyneoptera</taxon>
        <taxon>Phasmatodea</taxon>
        <taxon>Verophasmatodea</taxon>
        <taxon>Anareolatae</taxon>
        <taxon>Phasmatidae</taxon>
        <taxon>Eurycanthinae</taxon>
        <taxon>Dryococelus</taxon>
    </lineage>
</organism>
<proteinExistence type="predicted"/>
<feature type="domain" description="DDE-1" evidence="2">
    <location>
        <begin position="4"/>
        <end position="63"/>
    </location>
</feature>
<comment type="caution">
    <text evidence="3">The sequence shown here is derived from an EMBL/GenBank/DDBJ whole genome shotgun (WGS) entry which is preliminary data.</text>
</comment>
<evidence type="ECO:0000313" key="4">
    <source>
        <dbReference type="Proteomes" id="UP001159363"/>
    </source>
</evidence>
<evidence type="ECO:0000256" key="1">
    <source>
        <dbReference type="SAM" id="MobiDB-lite"/>
    </source>
</evidence>
<protein>
    <recommendedName>
        <fullName evidence="2">DDE-1 domain-containing protein</fullName>
    </recommendedName>
</protein>